<dbReference type="PANTHER" id="PTHR31069:SF32">
    <property type="entry name" value="ARGININE METABOLISM REGULATION PROTEIN II"/>
    <property type="match status" value="1"/>
</dbReference>
<evidence type="ECO:0000256" key="3">
    <source>
        <dbReference type="ARBA" id="ARBA00023163"/>
    </source>
</evidence>
<dbReference type="OrthoDB" id="3477330at2759"/>
<dbReference type="AlphaFoldDB" id="A0A5N7BJD1"/>
<dbReference type="InterPro" id="IPR050675">
    <property type="entry name" value="OAF3"/>
</dbReference>
<dbReference type="Pfam" id="PF00172">
    <property type="entry name" value="Zn_clus"/>
    <property type="match status" value="1"/>
</dbReference>
<dbReference type="InterPro" id="IPR001138">
    <property type="entry name" value="Zn2Cys6_DnaBD"/>
</dbReference>
<dbReference type="GO" id="GO:0009893">
    <property type="term" value="P:positive regulation of metabolic process"/>
    <property type="evidence" value="ECO:0007669"/>
    <property type="project" value="UniProtKB-ARBA"/>
</dbReference>
<keyword evidence="2" id="KW-0238">DNA-binding</keyword>
<evidence type="ECO:0000259" key="6">
    <source>
        <dbReference type="PROSITE" id="PS50048"/>
    </source>
</evidence>
<organism evidence="7 8">
    <name type="scientific">Aspergillus bertholletiae</name>
    <dbReference type="NCBI Taxonomy" id="1226010"/>
    <lineage>
        <taxon>Eukaryota</taxon>
        <taxon>Fungi</taxon>
        <taxon>Dikarya</taxon>
        <taxon>Ascomycota</taxon>
        <taxon>Pezizomycotina</taxon>
        <taxon>Eurotiomycetes</taxon>
        <taxon>Eurotiomycetidae</taxon>
        <taxon>Eurotiales</taxon>
        <taxon>Aspergillaceae</taxon>
        <taxon>Aspergillus</taxon>
        <taxon>Aspergillus subgen. Circumdati</taxon>
    </lineage>
</organism>
<evidence type="ECO:0000256" key="2">
    <source>
        <dbReference type="ARBA" id="ARBA00023125"/>
    </source>
</evidence>
<dbReference type="GO" id="GO:0008270">
    <property type="term" value="F:zinc ion binding"/>
    <property type="evidence" value="ECO:0007669"/>
    <property type="project" value="InterPro"/>
</dbReference>
<dbReference type="EMBL" id="ML736167">
    <property type="protein sequence ID" value="KAE8381838.1"/>
    <property type="molecule type" value="Genomic_DNA"/>
</dbReference>
<evidence type="ECO:0000313" key="7">
    <source>
        <dbReference type="EMBL" id="KAE8381838.1"/>
    </source>
</evidence>
<keyword evidence="8" id="KW-1185">Reference proteome</keyword>
<evidence type="ECO:0000256" key="4">
    <source>
        <dbReference type="ARBA" id="ARBA00023242"/>
    </source>
</evidence>
<dbReference type="PANTHER" id="PTHR31069">
    <property type="entry name" value="OLEATE-ACTIVATED TRANSCRIPTION FACTOR 1-RELATED"/>
    <property type="match status" value="1"/>
</dbReference>
<dbReference type="Gene3D" id="4.10.240.10">
    <property type="entry name" value="Zn(2)-C6 fungal-type DNA-binding domain"/>
    <property type="match status" value="1"/>
</dbReference>
<evidence type="ECO:0000256" key="5">
    <source>
        <dbReference type="SAM" id="MobiDB-lite"/>
    </source>
</evidence>
<evidence type="ECO:0000313" key="8">
    <source>
        <dbReference type="Proteomes" id="UP000326198"/>
    </source>
</evidence>
<keyword evidence="4" id="KW-0539">Nucleus</keyword>
<protein>
    <submittedName>
        <fullName evidence="7">Fungal-specific transcription factor domain-containing protein</fullName>
    </submittedName>
</protein>
<dbReference type="PROSITE" id="PS50048">
    <property type="entry name" value="ZN2_CY6_FUNGAL_2"/>
    <property type="match status" value="1"/>
</dbReference>
<dbReference type="GO" id="GO:0003677">
    <property type="term" value="F:DNA binding"/>
    <property type="evidence" value="ECO:0007669"/>
    <property type="project" value="UniProtKB-KW"/>
</dbReference>
<dbReference type="InterPro" id="IPR021858">
    <property type="entry name" value="Fun_TF"/>
</dbReference>
<keyword evidence="1" id="KW-0805">Transcription regulation</keyword>
<proteinExistence type="predicted"/>
<dbReference type="SMART" id="SM00066">
    <property type="entry name" value="GAL4"/>
    <property type="match status" value="1"/>
</dbReference>
<feature type="region of interest" description="Disordered" evidence="5">
    <location>
        <begin position="130"/>
        <end position="153"/>
    </location>
</feature>
<dbReference type="SUPFAM" id="SSF57701">
    <property type="entry name" value="Zn2/Cys6 DNA-binding domain"/>
    <property type="match status" value="1"/>
</dbReference>
<dbReference type="InterPro" id="IPR036864">
    <property type="entry name" value="Zn2-C6_fun-type_DNA-bd_sf"/>
</dbReference>
<accession>A0A5N7BJD1</accession>
<feature type="domain" description="Zn(2)-C6 fungal-type" evidence="6">
    <location>
        <begin position="90"/>
        <end position="118"/>
    </location>
</feature>
<name>A0A5N7BJD1_9EURO</name>
<evidence type="ECO:0000256" key="1">
    <source>
        <dbReference type="ARBA" id="ARBA00023015"/>
    </source>
</evidence>
<dbReference type="PROSITE" id="PS00463">
    <property type="entry name" value="ZN2_CY6_FUNGAL_1"/>
    <property type="match status" value="1"/>
</dbReference>
<keyword evidence="3" id="KW-0804">Transcription</keyword>
<dbReference type="CDD" id="cd00067">
    <property type="entry name" value="GAL4"/>
    <property type="match status" value="1"/>
</dbReference>
<dbReference type="GO" id="GO:0000981">
    <property type="term" value="F:DNA-binding transcription factor activity, RNA polymerase II-specific"/>
    <property type="evidence" value="ECO:0007669"/>
    <property type="project" value="InterPro"/>
</dbReference>
<dbReference type="Pfam" id="PF11951">
    <property type="entry name" value="Fungal_trans_2"/>
    <property type="match status" value="1"/>
</dbReference>
<dbReference type="Proteomes" id="UP000326198">
    <property type="component" value="Unassembled WGS sequence"/>
</dbReference>
<sequence length="769" mass="86077">MLAHSRVDPEGIRINWVTDTDMAGGALRKAFTGKHSESACHMLQLPLSLLVGIIEFGNTGHRVSTCSTCTEACGRGTRRLPRKHSKTFTGCWTCRTRRVKCDETRPICTQCTSKRLDCAGYGVRLHWLPPEQEISKPNRNPPDSIGTRPQRSQIPFEPHQPPLTEDQIDHILSVIDNIEPESNCHPPDKQKTFVVHSFGVFNASYSICGSPCSISNSVSPIDKDSSALSGQLGPAVLATPCETIVSPSSDISEGPSLPSYSREDGIEAQGLFRPSARLSQSLESIVEIGGSASQSRDTDPQPKDMLRVNSRHYQWEEPSGLMMYRPSPAYLSPLEQFLMHHYKHRVVRLFCVIDNMKSPWQKIHLTRALQSTGQMNVEGSISHIQDALRNALLSTSAFILSNDRRSHGCEDDATRWANEAMFLRGKTIKLLKDSVEGGFGCTSPPKYKDFLATMLSMISINVMSGETSTCGVHLDGAFHFIKMARNWKVNYSPKARSLHRIYVYLRTIYESTAIRSPQEVYGRDTSTQLIIPELSDSNCADLQSDGFYSSTSQGYPESGTRMSSYECIYGVPHYLLILLRRATELIVRVTDARERSGIIIIPDELTGECDELENTIMDWVPEQELQKVLVDDMSASSEIIRRTARAFHHALIIYFAQNIRLVGHRYLRLHIESVLDCIEAIEKIKADIDCLAAPLYWPAFIAASEAFDVPLQERFKAWYEQVEIYGIAAVRTGISVLTQVWEDGAGTGNRITSAWRVEVLRTNSHLMLS</sequence>
<reference evidence="7 8" key="1">
    <citation type="submission" date="2019-04" db="EMBL/GenBank/DDBJ databases">
        <title>Friends and foes A comparative genomics studyof 23 Aspergillus species from section Flavi.</title>
        <authorList>
            <consortium name="DOE Joint Genome Institute"/>
            <person name="Kjaerbolling I."/>
            <person name="Vesth T."/>
            <person name="Frisvad J.C."/>
            <person name="Nybo J.L."/>
            <person name="Theobald S."/>
            <person name="Kildgaard S."/>
            <person name="Isbrandt T."/>
            <person name="Kuo A."/>
            <person name="Sato A."/>
            <person name="Lyhne E.K."/>
            <person name="Kogle M.E."/>
            <person name="Wiebenga A."/>
            <person name="Kun R.S."/>
            <person name="Lubbers R.J."/>
            <person name="Makela M.R."/>
            <person name="Barry K."/>
            <person name="Chovatia M."/>
            <person name="Clum A."/>
            <person name="Daum C."/>
            <person name="Haridas S."/>
            <person name="He G."/>
            <person name="LaButti K."/>
            <person name="Lipzen A."/>
            <person name="Mondo S."/>
            <person name="Riley R."/>
            <person name="Salamov A."/>
            <person name="Simmons B.A."/>
            <person name="Magnuson J.K."/>
            <person name="Henrissat B."/>
            <person name="Mortensen U.H."/>
            <person name="Larsen T.O."/>
            <person name="Devries R.P."/>
            <person name="Grigoriev I.V."/>
            <person name="Machida M."/>
            <person name="Baker S.E."/>
            <person name="Andersen M.R."/>
        </authorList>
    </citation>
    <scope>NUCLEOTIDE SEQUENCE [LARGE SCALE GENOMIC DNA]</scope>
    <source>
        <strain evidence="7 8">IBT 29228</strain>
    </source>
</reference>
<gene>
    <name evidence="7" type="ORF">BDV26DRAFT_278457</name>
</gene>